<organism evidence="1 2">
    <name type="scientific">Fibrella aestuarina BUZ 2</name>
    <dbReference type="NCBI Taxonomy" id="1166018"/>
    <lineage>
        <taxon>Bacteria</taxon>
        <taxon>Pseudomonadati</taxon>
        <taxon>Bacteroidota</taxon>
        <taxon>Cytophagia</taxon>
        <taxon>Cytophagales</taxon>
        <taxon>Spirosomataceae</taxon>
        <taxon>Fibrella</taxon>
    </lineage>
</organism>
<keyword evidence="2" id="KW-1185">Reference proteome</keyword>
<dbReference type="HOGENOM" id="CLU_2972773_0_0_10"/>
<dbReference type="STRING" id="1166018.FAES_3196"/>
<gene>
    <name evidence="1" type="ORF">FAES_3196</name>
</gene>
<dbReference type="EMBL" id="HE796683">
    <property type="protein sequence ID" value="CCH01205.1"/>
    <property type="molecule type" value="Genomic_DNA"/>
</dbReference>
<dbReference type="KEGG" id="fae:FAES_3196"/>
<proteinExistence type="predicted"/>
<dbReference type="AlphaFoldDB" id="I0KAQ2"/>
<evidence type="ECO:0000313" key="2">
    <source>
        <dbReference type="Proteomes" id="UP000011058"/>
    </source>
</evidence>
<name>I0KAQ2_9BACT</name>
<accession>I0KAQ2</accession>
<reference evidence="1 2" key="1">
    <citation type="journal article" date="2012" name="J. Bacteriol.">
        <title>Genome Sequence of Fibrella aestuarina BUZ 2T, a Filamentous Marine Bacterium.</title>
        <authorList>
            <person name="Filippini M."/>
            <person name="Qi W."/>
            <person name="Blom J."/>
            <person name="Goesmann A."/>
            <person name="Smits T.H."/>
            <person name="Bagheri H.C."/>
        </authorList>
    </citation>
    <scope>NUCLEOTIDE SEQUENCE [LARGE SCALE GENOMIC DNA]</scope>
    <source>
        <strain evidence="2">BUZ 2T</strain>
    </source>
</reference>
<protein>
    <submittedName>
        <fullName evidence="1">Uncharacterized protein</fullName>
    </submittedName>
</protein>
<evidence type="ECO:0000313" key="1">
    <source>
        <dbReference type="EMBL" id="CCH01205.1"/>
    </source>
</evidence>
<dbReference type="Proteomes" id="UP000011058">
    <property type="component" value="Chromosome"/>
</dbReference>
<sequence length="58" mass="6732">MVATYAWVLSKRLDNPLARKKGLPAARIRLLFFCVCQRKAMRLAPFRLIFANIYTCSQ</sequence>